<dbReference type="InterPro" id="IPR004910">
    <property type="entry name" value="Yippee/Mis18/Cereblon"/>
</dbReference>
<dbReference type="PANTHER" id="PTHR16431">
    <property type="entry name" value="NEUROGENIC PROTEIN MASTERMIND"/>
    <property type="match status" value="1"/>
</dbReference>
<organism evidence="14">
    <name type="scientific">Pundamilia nyererei</name>
    <dbReference type="NCBI Taxonomy" id="303518"/>
    <lineage>
        <taxon>Eukaryota</taxon>
        <taxon>Metazoa</taxon>
        <taxon>Chordata</taxon>
        <taxon>Craniata</taxon>
        <taxon>Vertebrata</taxon>
        <taxon>Euteleostomi</taxon>
        <taxon>Actinopterygii</taxon>
        <taxon>Neopterygii</taxon>
        <taxon>Teleostei</taxon>
        <taxon>Neoteleostei</taxon>
        <taxon>Acanthomorphata</taxon>
        <taxon>Ovalentaria</taxon>
        <taxon>Cichlomorphae</taxon>
        <taxon>Cichliformes</taxon>
        <taxon>Cichlidae</taxon>
        <taxon>African cichlids</taxon>
        <taxon>Pseudocrenilabrinae</taxon>
        <taxon>Haplochromini</taxon>
        <taxon>Pundamilia</taxon>
    </lineage>
</organism>
<evidence type="ECO:0000256" key="2">
    <source>
        <dbReference type="ARBA" id="ARBA00004123"/>
    </source>
</evidence>
<name>A0A3B4H4I5_9CICH</name>
<keyword evidence="11" id="KW-0137">Centromere</keyword>
<dbReference type="PANTHER" id="PTHR16431:SF3">
    <property type="entry name" value="PROTEIN MIS18-BETA"/>
    <property type="match status" value="1"/>
</dbReference>
<evidence type="ECO:0000256" key="5">
    <source>
        <dbReference type="ARBA" id="ARBA00022618"/>
    </source>
</evidence>
<feature type="domain" description="Mis18" evidence="13">
    <location>
        <begin position="36"/>
        <end position="133"/>
    </location>
</feature>
<comment type="similarity">
    <text evidence="12">Belongs to the yippee family.</text>
</comment>
<comment type="subcellular location">
    <subcellularLocation>
        <location evidence="3">Chromosome</location>
        <location evidence="3">Centromere</location>
    </subcellularLocation>
    <subcellularLocation>
        <location evidence="2">Nucleus</location>
    </subcellularLocation>
</comment>
<keyword evidence="7" id="KW-0498">Mitosis</keyword>
<dbReference type="GO" id="GO:0007059">
    <property type="term" value="P:chromosome segregation"/>
    <property type="evidence" value="ECO:0007669"/>
    <property type="project" value="TreeGrafter"/>
</dbReference>
<evidence type="ECO:0000256" key="8">
    <source>
        <dbReference type="ARBA" id="ARBA00022833"/>
    </source>
</evidence>
<keyword evidence="4" id="KW-0158">Chromosome</keyword>
<accession>A0A3B4H4I5</accession>
<evidence type="ECO:0000256" key="12">
    <source>
        <dbReference type="RuleBase" id="RU110713"/>
    </source>
</evidence>
<keyword evidence="10" id="KW-0131">Cell cycle</keyword>
<sequence length="160" mass="17983">MTVYFAFLRKKNPRTRRCFSSPQTASVKTRTVHRQQMTFHCQQCNAVLADSTGVCGEMKSMDSLMCLITNDVVINDKMELIMNVLITPSIYSSLKCRGCRCALGKVIHSAPSHLALIRSIFLLYKANINCYILNSSSLVKASTLTFDQKPLRQSMNEVGH</sequence>
<dbReference type="GO" id="GO:0034080">
    <property type="term" value="P:CENP-A containing chromatin assembly"/>
    <property type="evidence" value="ECO:0007669"/>
    <property type="project" value="TreeGrafter"/>
</dbReference>
<evidence type="ECO:0000256" key="4">
    <source>
        <dbReference type="ARBA" id="ARBA00022454"/>
    </source>
</evidence>
<evidence type="ECO:0000256" key="10">
    <source>
        <dbReference type="ARBA" id="ARBA00023306"/>
    </source>
</evidence>
<keyword evidence="9" id="KW-0539">Nucleus</keyword>
<proteinExistence type="inferred from homology"/>
<dbReference type="InterPro" id="IPR034752">
    <property type="entry name" value="Mis18"/>
</dbReference>
<dbReference type="Pfam" id="PF03226">
    <property type="entry name" value="Yippee-Mis18"/>
    <property type="match status" value="1"/>
</dbReference>
<evidence type="ECO:0000256" key="1">
    <source>
        <dbReference type="ARBA" id="ARBA00003694"/>
    </source>
</evidence>
<dbReference type="PROSITE" id="PS51793">
    <property type="entry name" value="MIS18"/>
    <property type="match status" value="1"/>
</dbReference>
<protein>
    <recommendedName>
        <fullName evidence="12">Protein yippee-like</fullName>
    </recommendedName>
</protein>
<evidence type="ECO:0000256" key="11">
    <source>
        <dbReference type="ARBA" id="ARBA00023328"/>
    </source>
</evidence>
<evidence type="ECO:0000313" key="14">
    <source>
        <dbReference type="Ensembl" id="ENSPNYP00000029359.1"/>
    </source>
</evidence>
<keyword evidence="6" id="KW-0479">Metal-binding</keyword>
<reference evidence="14" key="1">
    <citation type="submission" date="2023-09" db="UniProtKB">
        <authorList>
            <consortium name="Ensembl"/>
        </authorList>
    </citation>
    <scope>IDENTIFICATION</scope>
</reference>
<evidence type="ECO:0000256" key="9">
    <source>
        <dbReference type="ARBA" id="ARBA00023242"/>
    </source>
</evidence>
<evidence type="ECO:0000256" key="3">
    <source>
        <dbReference type="ARBA" id="ARBA00004584"/>
    </source>
</evidence>
<keyword evidence="5" id="KW-0132">Cell division</keyword>
<dbReference type="GeneTree" id="ENSGT00940000175695"/>
<keyword evidence="8" id="KW-0862">Zinc</keyword>
<dbReference type="Ensembl" id="ENSPNYT00000030074.1">
    <property type="protein sequence ID" value="ENSPNYP00000029359.1"/>
    <property type="gene ID" value="ENSPNYG00000022117.1"/>
</dbReference>
<dbReference type="STRING" id="303518.ENSPNYP00000029359"/>
<evidence type="ECO:0000259" key="13">
    <source>
        <dbReference type="PROSITE" id="PS51793"/>
    </source>
</evidence>
<evidence type="ECO:0000256" key="6">
    <source>
        <dbReference type="ARBA" id="ARBA00022723"/>
    </source>
</evidence>
<comment type="function">
    <text evidence="1">Required for recruitment of CENPA to centromeres and normal chromosome segregation during mitosis.</text>
</comment>
<dbReference type="GO" id="GO:0000785">
    <property type="term" value="C:chromatin"/>
    <property type="evidence" value="ECO:0007669"/>
    <property type="project" value="TreeGrafter"/>
</dbReference>
<dbReference type="AlphaFoldDB" id="A0A3B4H4I5"/>
<dbReference type="GO" id="GO:0051301">
    <property type="term" value="P:cell division"/>
    <property type="evidence" value="ECO:0007669"/>
    <property type="project" value="UniProtKB-KW"/>
</dbReference>
<dbReference type="GO" id="GO:0046872">
    <property type="term" value="F:metal ion binding"/>
    <property type="evidence" value="ECO:0007669"/>
    <property type="project" value="UniProtKB-KW"/>
</dbReference>
<dbReference type="GO" id="GO:0000775">
    <property type="term" value="C:chromosome, centromeric region"/>
    <property type="evidence" value="ECO:0007669"/>
    <property type="project" value="UniProtKB-SubCell"/>
</dbReference>
<dbReference type="GO" id="GO:0005634">
    <property type="term" value="C:nucleus"/>
    <property type="evidence" value="ECO:0007669"/>
    <property type="project" value="UniProtKB-SubCell"/>
</dbReference>
<evidence type="ECO:0000256" key="7">
    <source>
        <dbReference type="ARBA" id="ARBA00022776"/>
    </source>
</evidence>